<evidence type="ECO:0000313" key="2">
    <source>
        <dbReference type="Proteomes" id="UP000324896"/>
    </source>
</evidence>
<organism evidence="1 2">
    <name type="scientific">Halanaerobium congolense</name>
    <dbReference type="NCBI Taxonomy" id="54121"/>
    <lineage>
        <taxon>Bacteria</taxon>
        <taxon>Bacillati</taxon>
        <taxon>Bacillota</taxon>
        <taxon>Clostridia</taxon>
        <taxon>Halanaerobiales</taxon>
        <taxon>Halanaerobiaceae</taxon>
        <taxon>Halanaerobium</taxon>
    </lineage>
</organism>
<sequence length="50" mass="5980">MDFYRGIAIGLGEEPKFRKGNFVVDFSTTDYFKQFEEFIKIIHDNVMEKK</sequence>
<dbReference type="Proteomes" id="UP000324896">
    <property type="component" value="Unassembled WGS sequence"/>
</dbReference>
<dbReference type="AlphaFoldDB" id="A0A1G6TVP8"/>
<protein>
    <submittedName>
        <fullName evidence="1">Uncharacterized protein</fullName>
    </submittedName>
</protein>
<name>A0A1G6TVP8_9FIRM</name>
<dbReference type="RefSeq" id="WP_188116937.1">
    <property type="nucleotide sequence ID" value="NZ_FMYT01000060.1"/>
</dbReference>
<reference evidence="1 2" key="1">
    <citation type="submission" date="2016-10" db="EMBL/GenBank/DDBJ databases">
        <authorList>
            <person name="Varghese N."/>
            <person name="Submissions S."/>
        </authorList>
    </citation>
    <scope>NUCLEOTIDE SEQUENCE [LARGE SCALE GENOMIC DNA]</scope>
    <source>
        <strain evidence="1 2">WG10</strain>
    </source>
</reference>
<proteinExistence type="predicted"/>
<accession>A0A1G6TVP8</accession>
<evidence type="ECO:0000313" key="1">
    <source>
        <dbReference type="EMBL" id="SDD33180.1"/>
    </source>
</evidence>
<gene>
    <name evidence="1" type="ORF">SAMN04488597_1602</name>
</gene>
<dbReference type="EMBL" id="FMYT01000060">
    <property type="protein sequence ID" value="SDD33180.1"/>
    <property type="molecule type" value="Genomic_DNA"/>
</dbReference>